<dbReference type="InParanoid" id="A0A6P6YEE9"/>
<accession>A0A6P6YEE9</accession>
<name>A0A6P6YEE9_DERPT</name>
<dbReference type="KEGG" id="dpte:113797144"/>
<dbReference type="Proteomes" id="UP000515146">
    <property type="component" value="Unplaced"/>
</dbReference>
<dbReference type="OMA" id="DEQEMEH"/>
<organism evidence="1 2">
    <name type="scientific">Dermatophagoides pteronyssinus</name>
    <name type="common">European house dust mite</name>
    <dbReference type="NCBI Taxonomy" id="6956"/>
    <lineage>
        <taxon>Eukaryota</taxon>
        <taxon>Metazoa</taxon>
        <taxon>Ecdysozoa</taxon>
        <taxon>Arthropoda</taxon>
        <taxon>Chelicerata</taxon>
        <taxon>Arachnida</taxon>
        <taxon>Acari</taxon>
        <taxon>Acariformes</taxon>
        <taxon>Sarcoptiformes</taxon>
        <taxon>Astigmata</taxon>
        <taxon>Psoroptidia</taxon>
        <taxon>Analgoidea</taxon>
        <taxon>Pyroglyphidae</taxon>
        <taxon>Dermatophagoidinae</taxon>
        <taxon>Dermatophagoides</taxon>
    </lineage>
</organism>
<evidence type="ECO:0000313" key="1">
    <source>
        <dbReference type="Proteomes" id="UP000515146"/>
    </source>
</evidence>
<reference evidence="2" key="1">
    <citation type="submission" date="2025-08" db="UniProtKB">
        <authorList>
            <consortium name="RefSeq"/>
        </authorList>
    </citation>
    <scope>IDENTIFICATION</scope>
    <source>
        <strain evidence="2">Airmid</strain>
    </source>
</reference>
<dbReference type="AlphaFoldDB" id="A0A6P6YEE9"/>
<dbReference type="OrthoDB" id="10056610at2759"/>
<dbReference type="RefSeq" id="XP_027203281.1">
    <property type="nucleotide sequence ID" value="XM_027347480.1"/>
</dbReference>
<gene>
    <name evidence="2" type="primary">LOC113797144</name>
</gene>
<evidence type="ECO:0000313" key="2">
    <source>
        <dbReference type="RefSeq" id="XP_027203281.1"/>
    </source>
</evidence>
<proteinExistence type="predicted"/>
<sequence>MDSKRKLSSSRSIKEKMKTLSGWVDANIQNQFIVDSYMKFIDQLNDHVNNFGQINLDQNQFNQIQQKIKSINQLPEYNEPILIQKIELSEKLAEKINEVKKRRKLNQNNPITMAYNDLRLLKKPAVCCGKTYSSARWMYAHINVSHEEVFIMDDQGTSSDYSMPIVADQEMEHIDRYDADHEMEHIEQYDDEQEMEHIEQYDDEQEMEHIDQYDDEQEIFDSENESLISLNSESESDSELDLVKSECKLIKETKDKLNEQEYSKYSKLVRKILSARIKDNIPLPSIIRLLPEFIDGQEMRNIRPYLDKITRSSYLQYEFIKTMPKFIEPFQCHMFNRRFYYYIPIKNIIQNYILNEELIELIEQENDENVSEYIKLNGFHKKLRLTIYGDEFGITNPLREYAKKYKVYCLYLDIGNHHQPTTKSKNIHLLMIWSVHDQKLAKKSYEEIVKPLCEDILDLEKNGITFYSGEIKKRINICLAHIVGDNLAVAELLGLTRSFGRAFVCRHCGARYCDLNRQNYQGPMAIQKSFEEYNDELILLTTNKKYISPFGIRKPSAFAALKINVYQIAPVDPFHDFAEGVASLIGEKTLKLLKNHLNSSQLKNRLKSIKMINGNIEINVEHSDLKIRGKGSQKLELIMRMIEIFPEMIENKPMFDLYIATKKFIFLMYSFSAVYNQEMENIVKNFVQKCLENEISIPKLHFISHYPLLFKFYGPLKYFSTERYERKHCQLKNFMQTSKNHKNVPYSIAQRHQSAQPFETEIEYENGDLPSTSHPFPLRKSIVRPLLNEENLFIEAKKFKVIDNKIMVNGKLFNTTPHDPDFIIFKCEIINENFSIPFEQIDHNNSFLFKTKDSSNISSSFINYTIKK</sequence>
<protein>
    <submittedName>
        <fullName evidence="2">Uncharacterized protein LOC113797144</fullName>
    </submittedName>
</protein>
<keyword evidence="1" id="KW-1185">Reference proteome</keyword>